<evidence type="ECO:0000256" key="18">
    <source>
        <dbReference type="PIRSR" id="PIRSR640198-4"/>
    </source>
</evidence>
<evidence type="ECO:0000256" key="19">
    <source>
        <dbReference type="SAM" id="MobiDB-lite"/>
    </source>
</evidence>
<feature type="binding site" evidence="16">
    <location>
        <begin position="360"/>
        <end position="363"/>
    </location>
    <ligand>
        <name>ATP</name>
        <dbReference type="ChEBI" id="CHEBI:30616"/>
    </ligand>
</feature>
<keyword evidence="23" id="KW-1185">Reference proteome</keyword>
<comment type="catalytic activity">
    <reaction evidence="13">
        <text>L-threonyl-[protein] + ATP = 3-O-(5'-adenylyl)-L-threonyl-[protein] + diphosphate</text>
        <dbReference type="Rhea" id="RHEA:54292"/>
        <dbReference type="Rhea" id="RHEA-COMP:11060"/>
        <dbReference type="Rhea" id="RHEA-COMP:13847"/>
        <dbReference type="ChEBI" id="CHEBI:30013"/>
        <dbReference type="ChEBI" id="CHEBI:30616"/>
        <dbReference type="ChEBI" id="CHEBI:33019"/>
        <dbReference type="ChEBI" id="CHEBI:138113"/>
        <dbReference type="EC" id="2.7.7.108"/>
    </reaction>
</comment>
<dbReference type="SUPFAM" id="SSF48452">
    <property type="entry name" value="TPR-like"/>
    <property type="match status" value="1"/>
</dbReference>
<feature type="binding site" evidence="16">
    <location>
        <begin position="443"/>
        <end position="444"/>
    </location>
    <ligand>
        <name>ATP</name>
        <dbReference type="ChEBI" id="CHEBI:30616"/>
    </ligand>
</feature>
<feature type="region of interest" description="Disordered" evidence="19">
    <location>
        <begin position="797"/>
        <end position="851"/>
    </location>
</feature>
<dbReference type="PROSITE" id="PS51459">
    <property type="entry name" value="FIDO"/>
    <property type="match status" value="1"/>
</dbReference>
<keyword evidence="3 22" id="KW-0808">Transferase</keyword>
<dbReference type="InterPro" id="IPR036597">
    <property type="entry name" value="Fido-like_dom_sf"/>
</dbReference>
<dbReference type="GeneID" id="36336982"/>
<name>W6VA60_ECHGR</name>
<evidence type="ECO:0000313" key="23">
    <source>
        <dbReference type="Proteomes" id="UP000019149"/>
    </source>
</evidence>
<evidence type="ECO:0000313" key="22">
    <source>
        <dbReference type="EMBL" id="EUB63644.1"/>
    </source>
</evidence>
<organism evidence="22 23">
    <name type="scientific">Echinococcus granulosus</name>
    <name type="common">Hydatid tapeworm</name>
    <dbReference type="NCBI Taxonomy" id="6210"/>
    <lineage>
        <taxon>Eukaryota</taxon>
        <taxon>Metazoa</taxon>
        <taxon>Spiralia</taxon>
        <taxon>Lophotrochozoa</taxon>
        <taxon>Platyhelminthes</taxon>
        <taxon>Cestoda</taxon>
        <taxon>Eucestoda</taxon>
        <taxon>Cyclophyllidea</taxon>
        <taxon>Taeniidae</taxon>
        <taxon>Echinococcus</taxon>
        <taxon>Echinococcus granulosus group</taxon>
    </lineage>
</organism>
<feature type="site" description="Important for autoinhibition of adenylyltransferase activity" evidence="17">
    <location>
        <position position="277"/>
    </location>
</feature>
<evidence type="ECO:0000256" key="10">
    <source>
        <dbReference type="ARBA" id="ARBA00022989"/>
    </source>
</evidence>
<dbReference type="Pfam" id="PF02661">
    <property type="entry name" value="Fic"/>
    <property type="match status" value="1"/>
</dbReference>
<evidence type="ECO:0000256" key="9">
    <source>
        <dbReference type="ARBA" id="ARBA00022840"/>
    </source>
</evidence>
<feature type="binding site" evidence="16">
    <location>
        <position position="451"/>
    </location>
    <ligand>
        <name>ATP</name>
        <dbReference type="ChEBI" id="CHEBI:30616"/>
    </ligand>
</feature>
<evidence type="ECO:0000256" key="17">
    <source>
        <dbReference type="PIRSR" id="PIRSR640198-3"/>
    </source>
</evidence>
<feature type="compositionally biased region" description="Basic and acidic residues" evidence="19">
    <location>
        <begin position="833"/>
        <end position="847"/>
    </location>
</feature>
<dbReference type="CTD" id="36336982"/>
<evidence type="ECO:0000256" key="14">
    <source>
        <dbReference type="ARBA" id="ARBA00048696"/>
    </source>
</evidence>
<evidence type="ECO:0000256" key="16">
    <source>
        <dbReference type="PIRSR" id="PIRSR640198-2"/>
    </source>
</evidence>
<keyword evidence="9 16" id="KW-0067">ATP-binding</keyword>
<proteinExistence type="inferred from homology"/>
<evidence type="ECO:0000256" key="2">
    <source>
        <dbReference type="ARBA" id="ARBA00009742"/>
    </source>
</evidence>
<evidence type="ECO:0000256" key="13">
    <source>
        <dbReference type="ARBA" id="ARBA00047939"/>
    </source>
</evidence>
<dbReference type="KEGG" id="egl:EGR_01267"/>
<evidence type="ECO:0000256" key="11">
    <source>
        <dbReference type="ARBA" id="ARBA00023136"/>
    </source>
</evidence>
<protein>
    <recommendedName>
        <fullName evidence="12">protein adenylyltransferase</fullName>
        <ecNumber evidence="12">2.7.7.108</ecNumber>
    </recommendedName>
</protein>
<feature type="compositionally biased region" description="Low complexity" evidence="19">
    <location>
        <begin position="674"/>
        <end position="687"/>
    </location>
</feature>
<dbReference type="SUPFAM" id="SSF140931">
    <property type="entry name" value="Fic-like"/>
    <property type="match status" value="1"/>
</dbReference>
<dbReference type="Proteomes" id="UP000019149">
    <property type="component" value="Unassembled WGS sequence"/>
</dbReference>
<evidence type="ECO:0000256" key="4">
    <source>
        <dbReference type="ARBA" id="ARBA00022692"/>
    </source>
</evidence>
<dbReference type="EC" id="2.7.7.108" evidence="12"/>
<dbReference type="PANTHER" id="PTHR13504">
    <property type="entry name" value="FIDO DOMAIN-CONTAINING PROTEIN DDB_G0283145"/>
    <property type="match status" value="1"/>
</dbReference>
<dbReference type="InterPro" id="IPR029157">
    <property type="entry name" value="CEP44_CC"/>
</dbReference>
<dbReference type="GO" id="GO:0005524">
    <property type="term" value="F:ATP binding"/>
    <property type="evidence" value="ECO:0007669"/>
    <property type="project" value="UniProtKB-KW"/>
</dbReference>
<feature type="binding site" evidence="16">
    <location>
        <begin position="411"/>
        <end position="418"/>
    </location>
    <ligand>
        <name>ATP</name>
        <dbReference type="ChEBI" id="CHEBI:30616"/>
    </ligand>
</feature>
<keyword evidence="7 16" id="KW-0547">Nucleotide-binding</keyword>
<feature type="region of interest" description="Disordered" evidence="19">
    <location>
        <begin position="667"/>
        <end position="687"/>
    </location>
</feature>
<sequence length="1032" mass="114371">MPACGRFLLLYVFLVIFCLALCPYSLWVKLTSGFHNCLKLANLEVFLKSSTLYVITRKYFLRNTNFDNSTSQHCVSIGSDVNLHDYEPMRSLIHSTQSRVNDYVKFANAGSVECASLCKEAKMSMILAVKHQAAGHSEMALKLLKHAAELDPKNSDILNLLGEAFEKLWITSKGNKINSAVLSYDELITSMSPDQVESIVTADSLYTKALISDPANTRASNNRRRTLPIVEKIDRQRFQKIDLKVVRFYLVPESDPGLKKAKIEHYFQHIYHSNAIEGNTLSLAQTRAVLETRLAIGGKSLQEQNEILGLDAAFKYLNTTLLSGSASPISLSDILELHRRVLSFINLAEAGHLRQTQVFVGDHIPPPANMLPDLMQELVDWINSDEAAAMHPIELAALAHWKLVYIHPFYDGNGRTSRLVMNLLLMRAGFPPAIVRKDDRHIYYETLKAANSGDVRPFIRFIAECAERAVDDYLKAAFGTATSEIEKKIVISSNRPSLYQLGPLAQCIPALHFPWMPHERTVGQPNIIYSTMILGLSPPFIKLYRHLLCEYDSRVSLFLSSNNFLLHETEDHRFIELLYRICRDIFTMKPPLSLTQFLTNSFAGQKLKMATEIVKAVGELQKDLRRKAPKNRDVLSLICSPSAGPGGIRQRASQGACGDGAGGAVRGVGTTFPRSSQQNQLSSTQQTRLLIPPQQADAISSPTTDAESLCADDRLSPDHLHRGTLLAFPLQSKPKPGSSPSIVKDSLGCAKNEYLPGLLTTLNTLSNQLSQIVDRVAGIELRVCAIEKPIREAATNQAGPLVDKEKLKSKEKLTPHDSRRTDPHDITGLSPDSADRSDRVHSDEATPRPHLNILYPPIEEQLVYWRSRHPQDQLSVAALISCFLQSLSETSASVEINDPLLSSINTSAAFSGRCQLQDVPDASISGRYSPRVSIHKEDCNAGSTNPITEAQAVLTVVNNPVFRQTFEQGAPIHQRGGPNSPLQPFTEPLHGKALPQSLATAAFHELSLFISIPIRQKYYSNVMLAVQLSNCA</sequence>
<dbReference type="RefSeq" id="XP_024354840.1">
    <property type="nucleotide sequence ID" value="XM_024490516.1"/>
</dbReference>
<keyword evidence="10 20" id="KW-1133">Transmembrane helix</keyword>
<dbReference type="AlphaFoldDB" id="W6VA60"/>
<dbReference type="Pfam" id="PF15007">
    <property type="entry name" value="CEP44"/>
    <property type="match status" value="1"/>
</dbReference>
<dbReference type="STRING" id="6210.W6VA60"/>
<dbReference type="EMBL" id="APAU02000005">
    <property type="protein sequence ID" value="EUB63644.1"/>
    <property type="molecule type" value="Genomic_DNA"/>
</dbReference>
<evidence type="ECO:0000256" key="6">
    <source>
        <dbReference type="ARBA" id="ARBA00022737"/>
    </source>
</evidence>
<dbReference type="InterPro" id="IPR040198">
    <property type="entry name" value="Fido_containing"/>
</dbReference>
<reference evidence="22 23" key="1">
    <citation type="journal article" date="2013" name="Nat. Genet.">
        <title>The genome of the hydatid tapeworm Echinococcus granulosus.</title>
        <authorList>
            <person name="Zheng H."/>
            <person name="Zhang W."/>
            <person name="Zhang L."/>
            <person name="Zhang Z."/>
            <person name="Li J."/>
            <person name="Lu G."/>
            <person name="Zhu Y."/>
            <person name="Wang Y."/>
            <person name="Huang Y."/>
            <person name="Liu J."/>
            <person name="Kang H."/>
            <person name="Chen J."/>
            <person name="Wang L."/>
            <person name="Chen A."/>
            <person name="Yu S."/>
            <person name="Gao Z."/>
            <person name="Jin L."/>
            <person name="Gu W."/>
            <person name="Wang Z."/>
            <person name="Zhao L."/>
            <person name="Shi B."/>
            <person name="Wen H."/>
            <person name="Lin R."/>
            <person name="Jones M.K."/>
            <person name="Brejova B."/>
            <person name="Vinar T."/>
            <person name="Zhao G."/>
            <person name="McManus D.P."/>
            <person name="Chen Z."/>
            <person name="Zhou Y."/>
            <person name="Wang S."/>
        </authorList>
    </citation>
    <scope>NUCLEOTIDE SEQUENCE [LARGE SCALE GENOMIC DNA]</scope>
</reference>
<evidence type="ECO:0000256" key="8">
    <source>
        <dbReference type="ARBA" id="ARBA00022803"/>
    </source>
</evidence>
<feature type="glycosylation site" description="N-linked (GlcNAc...) asparagine" evidence="18">
    <location>
        <position position="318"/>
    </location>
</feature>
<keyword evidence="5" id="KW-0548">Nucleotidyltransferase</keyword>
<feature type="compositionally biased region" description="Basic and acidic residues" evidence="19">
    <location>
        <begin position="802"/>
        <end position="825"/>
    </location>
</feature>
<comment type="caution">
    <text evidence="22">The sequence shown here is derived from an EMBL/GenBank/DDBJ whole genome shotgun (WGS) entry which is preliminary data.</text>
</comment>
<feature type="domain" description="Fido" evidence="21">
    <location>
        <begin position="329"/>
        <end position="464"/>
    </location>
</feature>
<evidence type="ECO:0000259" key="21">
    <source>
        <dbReference type="PROSITE" id="PS51459"/>
    </source>
</evidence>
<feature type="transmembrane region" description="Helical" evidence="20">
    <location>
        <begin position="7"/>
        <end position="27"/>
    </location>
</feature>
<dbReference type="Gene3D" id="1.25.40.10">
    <property type="entry name" value="Tetratricopeptide repeat domain"/>
    <property type="match status" value="1"/>
</dbReference>
<comment type="catalytic activity">
    <reaction evidence="14">
        <text>L-tyrosyl-[protein] + ATP = O-(5'-adenylyl)-L-tyrosyl-[protein] + diphosphate</text>
        <dbReference type="Rhea" id="RHEA:54288"/>
        <dbReference type="Rhea" id="RHEA-COMP:10136"/>
        <dbReference type="Rhea" id="RHEA-COMP:13846"/>
        <dbReference type="ChEBI" id="CHEBI:30616"/>
        <dbReference type="ChEBI" id="CHEBI:33019"/>
        <dbReference type="ChEBI" id="CHEBI:46858"/>
        <dbReference type="ChEBI" id="CHEBI:83624"/>
        <dbReference type="EC" id="2.7.7.108"/>
    </reaction>
</comment>
<evidence type="ECO:0000256" key="7">
    <source>
        <dbReference type="ARBA" id="ARBA00022741"/>
    </source>
</evidence>
<dbReference type="GO" id="GO:0070733">
    <property type="term" value="F:AMPylase activity"/>
    <property type="evidence" value="ECO:0007669"/>
    <property type="project" value="UniProtKB-EC"/>
</dbReference>
<dbReference type="InterPro" id="IPR003812">
    <property type="entry name" value="Fido"/>
</dbReference>
<dbReference type="OrthoDB" id="439046at2759"/>
<keyword evidence="6" id="KW-0677">Repeat</keyword>
<evidence type="ECO:0000256" key="5">
    <source>
        <dbReference type="ARBA" id="ARBA00022695"/>
    </source>
</evidence>
<evidence type="ECO:0000256" key="20">
    <source>
        <dbReference type="SAM" id="Phobius"/>
    </source>
</evidence>
<comment type="similarity">
    <text evidence="2">Belongs to the fic family.</text>
</comment>
<keyword evidence="8" id="KW-0802">TPR repeat</keyword>
<evidence type="ECO:0000256" key="3">
    <source>
        <dbReference type="ARBA" id="ARBA00022679"/>
    </source>
</evidence>
<dbReference type="InterPro" id="IPR011990">
    <property type="entry name" value="TPR-like_helical_dom_sf"/>
</dbReference>
<evidence type="ECO:0000256" key="1">
    <source>
        <dbReference type="ARBA" id="ARBA00004167"/>
    </source>
</evidence>
<evidence type="ECO:0000256" key="15">
    <source>
        <dbReference type="PIRSR" id="PIRSR640198-1"/>
    </source>
</evidence>
<accession>W6VA60</accession>
<dbReference type="PANTHER" id="PTHR13504:SF34">
    <property type="entry name" value="PROTEIN ADENYLYLTRANSFERASE FICD"/>
    <property type="match status" value="1"/>
</dbReference>
<feature type="active site" evidence="15">
    <location>
        <position position="407"/>
    </location>
</feature>
<comment type="subcellular location">
    <subcellularLocation>
        <location evidence="1">Membrane</location>
        <topology evidence="1">Single-pass membrane protein</topology>
    </subcellularLocation>
</comment>
<dbReference type="GO" id="GO:0016020">
    <property type="term" value="C:membrane"/>
    <property type="evidence" value="ECO:0007669"/>
    <property type="project" value="UniProtKB-SubCell"/>
</dbReference>
<dbReference type="Gene3D" id="1.10.3290.10">
    <property type="entry name" value="Fido-like domain"/>
    <property type="match status" value="1"/>
</dbReference>
<keyword evidence="4 20" id="KW-0812">Transmembrane</keyword>
<evidence type="ECO:0000256" key="12">
    <source>
        <dbReference type="ARBA" id="ARBA00034531"/>
    </source>
</evidence>
<keyword evidence="11 20" id="KW-0472">Membrane</keyword>
<gene>
    <name evidence="22" type="ORF">EGR_01267</name>
</gene>